<accession>A0A9P5N1I8</accession>
<evidence type="ECO:0000313" key="13">
    <source>
        <dbReference type="Proteomes" id="UP000759537"/>
    </source>
</evidence>
<dbReference type="AlphaFoldDB" id="A0A9P5N1I8"/>
<evidence type="ECO:0000256" key="1">
    <source>
        <dbReference type="ARBA" id="ARBA00001971"/>
    </source>
</evidence>
<comment type="pathway">
    <text evidence="2">Secondary metabolite biosynthesis.</text>
</comment>
<feature type="binding site" description="axial binding residue" evidence="9">
    <location>
        <position position="444"/>
    </location>
    <ligand>
        <name>heme</name>
        <dbReference type="ChEBI" id="CHEBI:30413"/>
    </ligand>
    <ligandPart>
        <name>Fe</name>
        <dbReference type="ChEBI" id="CHEBI:18248"/>
    </ligandPart>
</feature>
<evidence type="ECO:0000256" key="10">
    <source>
        <dbReference type="RuleBase" id="RU000461"/>
    </source>
</evidence>
<keyword evidence="5 9" id="KW-0479">Metal-binding</keyword>
<organism evidence="12 13">
    <name type="scientific">Russula ochroleuca</name>
    <dbReference type="NCBI Taxonomy" id="152965"/>
    <lineage>
        <taxon>Eukaryota</taxon>
        <taxon>Fungi</taxon>
        <taxon>Dikarya</taxon>
        <taxon>Basidiomycota</taxon>
        <taxon>Agaricomycotina</taxon>
        <taxon>Agaricomycetes</taxon>
        <taxon>Russulales</taxon>
        <taxon>Russulaceae</taxon>
        <taxon>Russula</taxon>
    </lineage>
</organism>
<keyword evidence="7 9" id="KW-0408">Iron</keyword>
<protein>
    <submittedName>
        <fullName evidence="12">Cytochrome P450</fullName>
    </submittedName>
</protein>
<keyword evidence="11" id="KW-1133">Transmembrane helix</keyword>
<evidence type="ECO:0000256" key="2">
    <source>
        <dbReference type="ARBA" id="ARBA00005179"/>
    </source>
</evidence>
<keyword evidence="11" id="KW-0472">Membrane</keyword>
<keyword evidence="6 10" id="KW-0560">Oxidoreductase</keyword>
<dbReference type="InterPro" id="IPR036396">
    <property type="entry name" value="Cyt_P450_sf"/>
</dbReference>
<dbReference type="InterPro" id="IPR050364">
    <property type="entry name" value="Cytochrome_P450_fung"/>
</dbReference>
<dbReference type="PANTHER" id="PTHR46300:SF7">
    <property type="entry name" value="P450, PUTATIVE (EUROFUNG)-RELATED"/>
    <property type="match status" value="1"/>
</dbReference>
<dbReference type="GO" id="GO:0016705">
    <property type="term" value="F:oxidoreductase activity, acting on paired donors, with incorporation or reduction of molecular oxygen"/>
    <property type="evidence" value="ECO:0007669"/>
    <property type="project" value="InterPro"/>
</dbReference>
<evidence type="ECO:0000313" key="12">
    <source>
        <dbReference type="EMBL" id="KAF8483896.1"/>
    </source>
</evidence>
<reference evidence="12" key="1">
    <citation type="submission" date="2019-10" db="EMBL/GenBank/DDBJ databases">
        <authorList>
            <consortium name="DOE Joint Genome Institute"/>
            <person name="Kuo A."/>
            <person name="Miyauchi S."/>
            <person name="Kiss E."/>
            <person name="Drula E."/>
            <person name="Kohler A."/>
            <person name="Sanchez-Garcia M."/>
            <person name="Andreopoulos B."/>
            <person name="Barry K.W."/>
            <person name="Bonito G."/>
            <person name="Buee M."/>
            <person name="Carver A."/>
            <person name="Chen C."/>
            <person name="Cichocki N."/>
            <person name="Clum A."/>
            <person name="Culley D."/>
            <person name="Crous P.W."/>
            <person name="Fauchery L."/>
            <person name="Girlanda M."/>
            <person name="Hayes R."/>
            <person name="Keri Z."/>
            <person name="LaButti K."/>
            <person name="Lipzen A."/>
            <person name="Lombard V."/>
            <person name="Magnuson J."/>
            <person name="Maillard F."/>
            <person name="Morin E."/>
            <person name="Murat C."/>
            <person name="Nolan M."/>
            <person name="Ohm R."/>
            <person name="Pangilinan J."/>
            <person name="Pereira M."/>
            <person name="Perotto S."/>
            <person name="Peter M."/>
            <person name="Riley R."/>
            <person name="Sitrit Y."/>
            <person name="Stielow B."/>
            <person name="Szollosi G."/>
            <person name="Zifcakova L."/>
            <person name="Stursova M."/>
            <person name="Spatafora J.W."/>
            <person name="Tedersoo L."/>
            <person name="Vaario L.-M."/>
            <person name="Yamada A."/>
            <person name="Yan M."/>
            <person name="Wang P."/>
            <person name="Xu J."/>
            <person name="Bruns T."/>
            <person name="Baldrian P."/>
            <person name="Vilgalys R."/>
            <person name="Henrissat B."/>
            <person name="Grigoriev I.V."/>
            <person name="Hibbett D."/>
            <person name="Nagy L.G."/>
            <person name="Martin F.M."/>
        </authorList>
    </citation>
    <scope>NUCLEOTIDE SEQUENCE</scope>
    <source>
        <strain evidence="12">Prilba</strain>
    </source>
</reference>
<evidence type="ECO:0000256" key="6">
    <source>
        <dbReference type="ARBA" id="ARBA00023002"/>
    </source>
</evidence>
<feature type="transmembrane region" description="Helical" evidence="11">
    <location>
        <begin position="6"/>
        <end position="25"/>
    </location>
</feature>
<comment type="cofactor">
    <cofactor evidence="1 9">
        <name>heme</name>
        <dbReference type="ChEBI" id="CHEBI:30413"/>
    </cofactor>
</comment>
<proteinExistence type="inferred from homology"/>
<evidence type="ECO:0000256" key="4">
    <source>
        <dbReference type="ARBA" id="ARBA00022617"/>
    </source>
</evidence>
<dbReference type="GO" id="GO:0020037">
    <property type="term" value="F:heme binding"/>
    <property type="evidence" value="ECO:0007669"/>
    <property type="project" value="InterPro"/>
</dbReference>
<dbReference type="EMBL" id="WHVB01000004">
    <property type="protein sequence ID" value="KAF8483896.1"/>
    <property type="molecule type" value="Genomic_DNA"/>
</dbReference>
<evidence type="ECO:0000256" key="11">
    <source>
        <dbReference type="SAM" id="Phobius"/>
    </source>
</evidence>
<evidence type="ECO:0000256" key="9">
    <source>
        <dbReference type="PIRSR" id="PIRSR602401-1"/>
    </source>
</evidence>
<dbReference type="OrthoDB" id="2789670at2759"/>
<keyword evidence="4 9" id="KW-0349">Heme</keyword>
<dbReference type="PANTHER" id="PTHR46300">
    <property type="entry name" value="P450, PUTATIVE (EUROFUNG)-RELATED-RELATED"/>
    <property type="match status" value="1"/>
</dbReference>
<evidence type="ECO:0000256" key="7">
    <source>
        <dbReference type="ARBA" id="ARBA00023004"/>
    </source>
</evidence>
<comment type="similarity">
    <text evidence="3 10">Belongs to the cytochrome P450 family.</text>
</comment>
<dbReference type="PRINTS" id="PR00385">
    <property type="entry name" value="P450"/>
</dbReference>
<keyword evidence="11" id="KW-0812">Transmembrane</keyword>
<dbReference type="PRINTS" id="PR00463">
    <property type="entry name" value="EP450I"/>
</dbReference>
<reference evidence="12" key="2">
    <citation type="journal article" date="2020" name="Nat. Commun.">
        <title>Large-scale genome sequencing of mycorrhizal fungi provides insights into the early evolution of symbiotic traits.</title>
        <authorList>
            <person name="Miyauchi S."/>
            <person name="Kiss E."/>
            <person name="Kuo A."/>
            <person name="Drula E."/>
            <person name="Kohler A."/>
            <person name="Sanchez-Garcia M."/>
            <person name="Morin E."/>
            <person name="Andreopoulos B."/>
            <person name="Barry K.W."/>
            <person name="Bonito G."/>
            <person name="Buee M."/>
            <person name="Carver A."/>
            <person name="Chen C."/>
            <person name="Cichocki N."/>
            <person name="Clum A."/>
            <person name="Culley D."/>
            <person name="Crous P.W."/>
            <person name="Fauchery L."/>
            <person name="Girlanda M."/>
            <person name="Hayes R.D."/>
            <person name="Keri Z."/>
            <person name="LaButti K."/>
            <person name="Lipzen A."/>
            <person name="Lombard V."/>
            <person name="Magnuson J."/>
            <person name="Maillard F."/>
            <person name="Murat C."/>
            <person name="Nolan M."/>
            <person name="Ohm R.A."/>
            <person name="Pangilinan J."/>
            <person name="Pereira M.F."/>
            <person name="Perotto S."/>
            <person name="Peter M."/>
            <person name="Pfister S."/>
            <person name="Riley R."/>
            <person name="Sitrit Y."/>
            <person name="Stielow J.B."/>
            <person name="Szollosi G."/>
            <person name="Zifcakova L."/>
            <person name="Stursova M."/>
            <person name="Spatafora J.W."/>
            <person name="Tedersoo L."/>
            <person name="Vaario L.M."/>
            <person name="Yamada A."/>
            <person name="Yan M."/>
            <person name="Wang P."/>
            <person name="Xu J."/>
            <person name="Bruns T."/>
            <person name="Baldrian P."/>
            <person name="Vilgalys R."/>
            <person name="Dunand C."/>
            <person name="Henrissat B."/>
            <person name="Grigoriev I.V."/>
            <person name="Hibbett D."/>
            <person name="Nagy L.G."/>
            <person name="Martin F.M."/>
        </authorList>
    </citation>
    <scope>NUCLEOTIDE SEQUENCE</scope>
    <source>
        <strain evidence="12">Prilba</strain>
    </source>
</reference>
<dbReference type="InterPro" id="IPR002401">
    <property type="entry name" value="Cyt_P450_E_grp-I"/>
</dbReference>
<sequence length="515" mass="57921">MPVISLTSTLDILVLVASFAALLVVRDYQMRRGLPYPPGPRPLPLIGNLLDIPKEFSWLSYTQLSRTHGDVLSFHVFGKVIVVLNSFKASKDLLERRGDIYSDRPVVPSVEMMKWEWIVTFSRYTESWRLARKLLDRSLRPAVIAAYRPLLQTKAHVLLTQLLANPDELEAHLYHMTGSLMLAMGYGYEVNGINDPKVNASKNLAKLVGETALPGAVLVNDLPFLRYIPEWLPWFSYKPLARYGYDIGQEVLHRPMEFVRETILNGSAQPSLALDNLQETEKLEEPGREMAEEVIARALGSLDLAGTETTASSLMSFFVAALLRPEVQTIAQEELDAVTRRERLPTIEDRSRLPFVDAVCKEVTRWRPVVPLGVPHATTEDDVYEGFFIPKGAIVMVNQWAILHDPVMYPEPDSFKPERFINPDGSLREDPVLTTIFGFGKRICPGRHLADATFFIVVASFLSVFNIKKGNGTDRGSDTYPFTGSGVSVPCPFTYTIIPRDRRAEEFIVGNAQER</sequence>
<dbReference type="Gene3D" id="1.10.630.10">
    <property type="entry name" value="Cytochrome P450"/>
    <property type="match status" value="1"/>
</dbReference>
<evidence type="ECO:0000256" key="5">
    <source>
        <dbReference type="ARBA" id="ARBA00022723"/>
    </source>
</evidence>
<keyword evidence="8 10" id="KW-0503">Monooxygenase</keyword>
<dbReference type="InterPro" id="IPR001128">
    <property type="entry name" value="Cyt_P450"/>
</dbReference>
<dbReference type="InterPro" id="IPR017972">
    <property type="entry name" value="Cyt_P450_CS"/>
</dbReference>
<dbReference type="GO" id="GO:0004497">
    <property type="term" value="F:monooxygenase activity"/>
    <property type="evidence" value="ECO:0007669"/>
    <property type="project" value="UniProtKB-KW"/>
</dbReference>
<dbReference type="CDD" id="cd11065">
    <property type="entry name" value="CYP64-like"/>
    <property type="match status" value="1"/>
</dbReference>
<dbReference type="SUPFAM" id="SSF48264">
    <property type="entry name" value="Cytochrome P450"/>
    <property type="match status" value="1"/>
</dbReference>
<dbReference type="Pfam" id="PF00067">
    <property type="entry name" value="p450"/>
    <property type="match status" value="1"/>
</dbReference>
<evidence type="ECO:0000256" key="8">
    <source>
        <dbReference type="ARBA" id="ARBA00023033"/>
    </source>
</evidence>
<dbReference type="PROSITE" id="PS00086">
    <property type="entry name" value="CYTOCHROME_P450"/>
    <property type="match status" value="1"/>
</dbReference>
<keyword evidence="13" id="KW-1185">Reference proteome</keyword>
<comment type="caution">
    <text evidence="12">The sequence shown here is derived from an EMBL/GenBank/DDBJ whole genome shotgun (WGS) entry which is preliminary data.</text>
</comment>
<gene>
    <name evidence="12" type="ORF">DFH94DRAFT_329943</name>
</gene>
<evidence type="ECO:0000256" key="3">
    <source>
        <dbReference type="ARBA" id="ARBA00010617"/>
    </source>
</evidence>
<dbReference type="Proteomes" id="UP000759537">
    <property type="component" value="Unassembled WGS sequence"/>
</dbReference>
<dbReference type="GO" id="GO:0005506">
    <property type="term" value="F:iron ion binding"/>
    <property type="evidence" value="ECO:0007669"/>
    <property type="project" value="InterPro"/>
</dbReference>
<name>A0A9P5N1I8_9AGAM</name>